<dbReference type="Proteomes" id="UP001215151">
    <property type="component" value="Unassembled WGS sequence"/>
</dbReference>
<dbReference type="AlphaFoldDB" id="A0AAD7XD86"/>
<evidence type="ECO:0000256" key="1">
    <source>
        <dbReference type="SAM" id="MobiDB-lite"/>
    </source>
</evidence>
<evidence type="ECO:0000313" key="3">
    <source>
        <dbReference type="Proteomes" id="UP001215151"/>
    </source>
</evidence>
<evidence type="ECO:0000313" key="2">
    <source>
        <dbReference type="EMBL" id="KAJ8489007.1"/>
    </source>
</evidence>
<accession>A0AAD7XD86</accession>
<comment type="caution">
    <text evidence="2">The sequence shown here is derived from an EMBL/GenBank/DDBJ whole genome shotgun (WGS) entry which is preliminary data.</text>
</comment>
<sequence>MYISSRTIKRKPRLTSPYGSDHSTGSSTTIVGSASKISLSLPPPLPPPPGYVDNKPLPPRPTAVLLSFRQQGFNTMVAYHKNAAEYHVAVYMNCFMPSSFVTVIRRAHEDGEVVSSFEMGISTQRATVNMHGTEKFVDAVLSRTGKKTDVSGPVHKSFFEAKDIDMPVLHA</sequence>
<dbReference type="EMBL" id="JAPEVG010000055">
    <property type="protein sequence ID" value="KAJ8489007.1"/>
    <property type="molecule type" value="Genomic_DNA"/>
</dbReference>
<keyword evidence="3" id="KW-1185">Reference proteome</keyword>
<reference evidence="2" key="1">
    <citation type="submission" date="2022-11" db="EMBL/GenBank/DDBJ databases">
        <title>Genome Sequence of Cubamyces cubensis.</title>
        <authorList>
            <person name="Buettner E."/>
        </authorList>
    </citation>
    <scope>NUCLEOTIDE SEQUENCE</scope>
    <source>
        <strain evidence="2">MPL-01</strain>
    </source>
</reference>
<organism evidence="2 3">
    <name type="scientific">Trametes cubensis</name>
    <dbReference type="NCBI Taxonomy" id="1111947"/>
    <lineage>
        <taxon>Eukaryota</taxon>
        <taxon>Fungi</taxon>
        <taxon>Dikarya</taxon>
        <taxon>Basidiomycota</taxon>
        <taxon>Agaricomycotina</taxon>
        <taxon>Agaricomycetes</taxon>
        <taxon>Polyporales</taxon>
        <taxon>Polyporaceae</taxon>
        <taxon>Trametes</taxon>
    </lineage>
</organism>
<gene>
    <name evidence="2" type="ORF">ONZ51_g3229</name>
</gene>
<feature type="compositionally biased region" description="Polar residues" evidence="1">
    <location>
        <begin position="17"/>
        <end position="29"/>
    </location>
</feature>
<proteinExistence type="predicted"/>
<protein>
    <submittedName>
        <fullName evidence="2">Uncharacterized protein</fullName>
    </submittedName>
</protein>
<feature type="region of interest" description="Disordered" evidence="1">
    <location>
        <begin position="1"/>
        <end position="29"/>
    </location>
</feature>
<name>A0AAD7XD86_9APHY</name>